<dbReference type="Gene3D" id="3.30.70.360">
    <property type="match status" value="1"/>
</dbReference>
<dbReference type="InterPro" id="IPR011650">
    <property type="entry name" value="Peptidase_M20_dimer"/>
</dbReference>
<dbReference type="GO" id="GO:0016787">
    <property type="term" value="F:hydrolase activity"/>
    <property type="evidence" value="ECO:0007669"/>
    <property type="project" value="InterPro"/>
</dbReference>
<dbReference type="InterPro" id="IPR017439">
    <property type="entry name" value="Amidohydrolase"/>
</dbReference>
<name>A0A161JVF2_STRLU</name>
<dbReference type="Proteomes" id="UP000217676">
    <property type="component" value="Chromosome"/>
</dbReference>
<evidence type="ECO:0000256" key="1">
    <source>
        <dbReference type="SAM" id="MobiDB-lite"/>
    </source>
</evidence>
<dbReference type="Pfam" id="PF01546">
    <property type="entry name" value="Peptidase_M20"/>
    <property type="match status" value="1"/>
</dbReference>
<dbReference type="AlphaFoldDB" id="A0A161JVF2"/>
<keyword evidence="4" id="KW-1185">Reference proteome</keyword>
<feature type="compositionally biased region" description="Gly residues" evidence="1">
    <location>
        <begin position="436"/>
        <end position="450"/>
    </location>
</feature>
<evidence type="ECO:0000313" key="3">
    <source>
        <dbReference type="EMBL" id="BAU81452.1"/>
    </source>
</evidence>
<sequence length="465" mass="46456">MTSTVPSPSRVPGAGPDSGFGSGPGSGEADLLVRAGQVLRPALGLYLDLHAHPEPSGQEARTAEVFAERLAAAGLEVTRGVGGHGVVAVLRNGPGPSVWLRAELDALPMREETGLPYASRNDAMHACGHDLHLAAAAGAAELLAALSERWRGTLVVVGQPAEETLTGAEAMLRDGLYERFGRPDVVLAQHAAPLPSGTVAHMTDGGPPVTGAGVVLDVTLHGRGGHAATPHLAVDPVLAAASVVTRLQGVVSREAAPSAQVAVNVGTLRAGTAANVIPDRATLGVGVRAANEASLDRALAAVRRIAHGESVAAGAPRDPEVTVVSRSAALRCDPAATAAAWGAHARLLGPGRVLPWPGSLATEDFPLFGDAGAGIHGESGIPLVYWMLGVAGEERPDGEPPAPNHSPHFAPDVRTALRPAIAAPTAAALNHFAAGAGTGSGSGSGPGAGSEPGSAEGSGAVAEGQ</sequence>
<dbReference type="Gene3D" id="3.40.630.10">
    <property type="entry name" value="Zn peptidases"/>
    <property type="match status" value="2"/>
</dbReference>
<accession>A0A161JVF2</accession>
<feature type="compositionally biased region" description="Gly residues" evidence="1">
    <location>
        <begin position="16"/>
        <end position="26"/>
    </location>
</feature>
<dbReference type="Pfam" id="PF07687">
    <property type="entry name" value="M20_dimer"/>
    <property type="match status" value="1"/>
</dbReference>
<gene>
    <name evidence="3" type="ORF">SLA_0497</name>
</gene>
<feature type="region of interest" description="Disordered" evidence="1">
    <location>
        <begin position="1"/>
        <end position="27"/>
    </location>
</feature>
<dbReference type="EMBL" id="AP017424">
    <property type="protein sequence ID" value="BAU81452.1"/>
    <property type="molecule type" value="Genomic_DNA"/>
</dbReference>
<dbReference type="SUPFAM" id="SSF55031">
    <property type="entry name" value="Bacterial exopeptidase dimerisation domain"/>
    <property type="match status" value="1"/>
</dbReference>
<feature type="region of interest" description="Disordered" evidence="1">
    <location>
        <begin position="433"/>
        <end position="465"/>
    </location>
</feature>
<dbReference type="InterPro" id="IPR002933">
    <property type="entry name" value="Peptidase_M20"/>
</dbReference>
<dbReference type="KEGG" id="slau:SLA_0497"/>
<reference evidence="3 4" key="1">
    <citation type="journal article" date="2016" name="Genome Announc.">
        <title>Complete Genome Sequence of Thiostrepton-Producing Streptomyces laurentii ATCC 31255.</title>
        <authorList>
            <person name="Doi K."/>
            <person name="Fujino Y."/>
            <person name="Nagayoshi Y."/>
            <person name="Ohshima T."/>
            <person name="Ogata S."/>
        </authorList>
    </citation>
    <scope>NUCLEOTIDE SEQUENCE [LARGE SCALE GENOMIC DNA]</scope>
    <source>
        <strain evidence="3 4">ATCC 31255</strain>
    </source>
</reference>
<protein>
    <recommendedName>
        <fullName evidence="2">Peptidase M20 dimerisation domain-containing protein</fullName>
    </recommendedName>
</protein>
<feature type="compositionally biased region" description="Low complexity" evidence="1">
    <location>
        <begin position="451"/>
        <end position="465"/>
    </location>
</feature>
<evidence type="ECO:0000259" key="2">
    <source>
        <dbReference type="Pfam" id="PF07687"/>
    </source>
</evidence>
<feature type="domain" description="Peptidase M20 dimerisation" evidence="2">
    <location>
        <begin position="217"/>
        <end position="306"/>
    </location>
</feature>
<proteinExistence type="predicted"/>
<evidence type="ECO:0000313" key="4">
    <source>
        <dbReference type="Proteomes" id="UP000217676"/>
    </source>
</evidence>
<dbReference type="PANTHER" id="PTHR11014">
    <property type="entry name" value="PEPTIDASE M20 FAMILY MEMBER"/>
    <property type="match status" value="1"/>
</dbReference>
<dbReference type="PANTHER" id="PTHR11014:SF63">
    <property type="entry name" value="METALLOPEPTIDASE, PUTATIVE (AFU_ORTHOLOGUE AFUA_6G09600)-RELATED"/>
    <property type="match status" value="1"/>
</dbReference>
<organism evidence="3 4">
    <name type="scientific">Streptomyces laurentii</name>
    <dbReference type="NCBI Taxonomy" id="39478"/>
    <lineage>
        <taxon>Bacteria</taxon>
        <taxon>Bacillati</taxon>
        <taxon>Actinomycetota</taxon>
        <taxon>Actinomycetes</taxon>
        <taxon>Kitasatosporales</taxon>
        <taxon>Streptomycetaceae</taxon>
        <taxon>Streptomyces</taxon>
    </lineage>
</organism>
<dbReference type="SUPFAM" id="SSF53187">
    <property type="entry name" value="Zn-dependent exopeptidases"/>
    <property type="match status" value="1"/>
</dbReference>
<dbReference type="NCBIfam" id="TIGR01891">
    <property type="entry name" value="amidohydrolases"/>
    <property type="match status" value="1"/>
</dbReference>
<dbReference type="InterPro" id="IPR036264">
    <property type="entry name" value="Bact_exopeptidase_dim_dom"/>
</dbReference>